<dbReference type="OrthoDB" id="9804955at2"/>
<keyword evidence="2" id="KW-1133">Transmembrane helix</keyword>
<dbReference type="SUPFAM" id="SSF55073">
    <property type="entry name" value="Nucleotide cyclase"/>
    <property type="match status" value="1"/>
</dbReference>
<evidence type="ECO:0000259" key="5">
    <source>
        <dbReference type="PROSITE" id="PS50885"/>
    </source>
</evidence>
<dbReference type="Pfam" id="PF00990">
    <property type="entry name" value="GGDEF"/>
    <property type="match status" value="1"/>
</dbReference>
<dbReference type="Pfam" id="PF08447">
    <property type="entry name" value="PAS_3"/>
    <property type="match status" value="1"/>
</dbReference>
<dbReference type="AlphaFoldDB" id="E3CZ21"/>
<dbReference type="SMART" id="SM00091">
    <property type="entry name" value="PAS"/>
    <property type="match status" value="2"/>
</dbReference>
<feature type="domain" description="PAS" evidence="3">
    <location>
        <begin position="349"/>
        <end position="421"/>
    </location>
</feature>
<dbReference type="PROSITE" id="PS50112">
    <property type="entry name" value="PAS"/>
    <property type="match status" value="2"/>
</dbReference>
<evidence type="ECO:0000313" key="8">
    <source>
        <dbReference type="Proteomes" id="UP000005096"/>
    </source>
</evidence>
<dbReference type="InterPro" id="IPR013655">
    <property type="entry name" value="PAS_fold_3"/>
</dbReference>
<dbReference type="NCBIfam" id="TIGR00254">
    <property type="entry name" value="GGDEF"/>
    <property type="match status" value="1"/>
</dbReference>
<dbReference type="Gene3D" id="6.10.340.10">
    <property type="match status" value="1"/>
</dbReference>
<feature type="transmembrane region" description="Helical" evidence="2">
    <location>
        <begin position="269"/>
        <end position="289"/>
    </location>
</feature>
<dbReference type="eggNOG" id="COG5001">
    <property type="taxonomic scope" value="Bacteria"/>
</dbReference>
<dbReference type="NCBIfam" id="TIGR00229">
    <property type="entry name" value="sensory_box"/>
    <property type="match status" value="2"/>
</dbReference>
<dbReference type="InterPro" id="IPR000160">
    <property type="entry name" value="GGDEF_dom"/>
</dbReference>
<dbReference type="PaxDb" id="584708-Apau_0359"/>
<dbReference type="Pfam" id="PF00672">
    <property type="entry name" value="HAMP"/>
    <property type="match status" value="1"/>
</dbReference>
<feature type="domain" description="GGDEF" evidence="6">
    <location>
        <begin position="631"/>
        <end position="764"/>
    </location>
</feature>
<feature type="domain" description="HAMP" evidence="5">
    <location>
        <begin position="290"/>
        <end position="344"/>
    </location>
</feature>
<dbReference type="Gene3D" id="3.30.70.270">
    <property type="match status" value="1"/>
</dbReference>
<dbReference type="Gene3D" id="3.30.450.20">
    <property type="entry name" value="PAS domain"/>
    <property type="match status" value="3"/>
</dbReference>
<evidence type="ECO:0000313" key="7">
    <source>
        <dbReference type="EMBL" id="EFQ22794.1"/>
    </source>
</evidence>
<dbReference type="PROSITE" id="PS50887">
    <property type="entry name" value="GGDEF"/>
    <property type="match status" value="1"/>
</dbReference>
<dbReference type="SUPFAM" id="SSF55785">
    <property type="entry name" value="PYP-like sensor domain (PAS domain)"/>
    <property type="match status" value="2"/>
</dbReference>
<dbReference type="SMART" id="SM00304">
    <property type="entry name" value="HAMP"/>
    <property type="match status" value="1"/>
</dbReference>
<feature type="domain" description="PAC" evidence="4">
    <location>
        <begin position="547"/>
        <end position="599"/>
    </location>
</feature>
<keyword evidence="2" id="KW-0472">Membrane</keyword>
<dbReference type="InterPro" id="IPR052163">
    <property type="entry name" value="DGC-Regulatory_Protein"/>
</dbReference>
<dbReference type="PROSITE" id="PS50113">
    <property type="entry name" value="PAC"/>
    <property type="match status" value="2"/>
</dbReference>
<feature type="compositionally biased region" description="Basic and acidic residues" evidence="1">
    <location>
        <begin position="765"/>
        <end position="780"/>
    </location>
</feature>
<dbReference type="Pfam" id="PF00989">
    <property type="entry name" value="PAS"/>
    <property type="match status" value="1"/>
</dbReference>
<evidence type="ECO:0000256" key="1">
    <source>
        <dbReference type="SAM" id="MobiDB-lite"/>
    </source>
</evidence>
<dbReference type="PANTHER" id="PTHR46663">
    <property type="entry name" value="DIGUANYLATE CYCLASE DGCT-RELATED"/>
    <property type="match status" value="1"/>
</dbReference>
<dbReference type="InterPro" id="IPR013767">
    <property type="entry name" value="PAS_fold"/>
</dbReference>
<dbReference type="FunFam" id="3.30.70.270:FF:000001">
    <property type="entry name" value="Diguanylate cyclase domain protein"/>
    <property type="match status" value="1"/>
</dbReference>
<dbReference type="GO" id="GO:0016020">
    <property type="term" value="C:membrane"/>
    <property type="evidence" value="ECO:0007669"/>
    <property type="project" value="InterPro"/>
</dbReference>
<dbReference type="InterPro" id="IPR000014">
    <property type="entry name" value="PAS"/>
</dbReference>
<dbReference type="Proteomes" id="UP000005096">
    <property type="component" value="Chromosome"/>
</dbReference>
<dbReference type="eggNOG" id="COG3706">
    <property type="taxonomic scope" value="Bacteria"/>
</dbReference>
<dbReference type="GO" id="GO:0007165">
    <property type="term" value="P:signal transduction"/>
    <property type="evidence" value="ECO:0007669"/>
    <property type="project" value="InterPro"/>
</dbReference>
<dbReference type="InterPro" id="IPR029787">
    <property type="entry name" value="Nucleotide_cyclase"/>
</dbReference>
<evidence type="ECO:0000259" key="4">
    <source>
        <dbReference type="PROSITE" id="PS50113"/>
    </source>
</evidence>
<keyword evidence="2" id="KW-0812">Transmembrane</keyword>
<feature type="transmembrane region" description="Helical" evidence="2">
    <location>
        <begin position="152"/>
        <end position="174"/>
    </location>
</feature>
<dbReference type="CDD" id="cd18773">
    <property type="entry name" value="PDC1_HK_sensor"/>
    <property type="match status" value="1"/>
</dbReference>
<dbReference type="InterPro" id="IPR001610">
    <property type="entry name" value="PAC"/>
</dbReference>
<dbReference type="STRING" id="584708.Apau_0359"/>
<dbReference type="InterPro" id="IPR000700">
    <property type="entry name" value="PAS-assoc_C"/>
</dbReference>
<dbReference type="GO" id="GO:0006355">
    <property type="term" value="P:regulation of DNA-templated transcription"/>
    <property type="evidence" value="ECO:0007669"/>
    <property type="project" value="InterPro"/>
</dbReference>
<reference evidence="7 8" key="1">
    <citation type="journal article" date="2010" name="Stand. Genomic Sci.">
        <title>Non-contiguous finished genome sequence of Aminomonas paucivorans type strain (GLU-3).</title>
        <authorList>
            <person name="Pitluck S."/>
            <person name="Yasawong M."/>
            <person name="Held B."/>
            <person name="Lapidus A."/>
            <person name="Nolan M."/>
            <person name="Copeland A."/>
            <person name="Lucas S."/>
            <person name="Del Rio T.G."/>
            <person name="Tice H."/>
            <person name="Cheng J.F."/>
            <person name="Chertkov O."/>
            <person name="Goodwin L."/>
            <person name="Tapia R."/>
            <person name="Han C."/>
            <person name="Liolios K."/>
            <person name="Ivanova N."/>
            <person name="Mavromatis K."/>
            <person name="Ovchinnikova G."/>
            <person name="Pati A."/>
            <person name="Chen A."/>
            <person name="Palaniappan K."/>
            <person name="Land M."/>
            <person name="Hauser L."/>
            <person name="Chang Y.J."/>
            <person name="Jeffries C.D."/>
            <person name="Pukall R."/>
            <person name="Spring S."/>
            <person name="Rohde M."/>
            <person name="Sikorski J."/>
            <person name="Goker M."/>
            <person name="Woyke T."/>
            <person name="Bristow J."/>
            <person name="Eisen J.A."/>
            <person name="Markowitz V."/>
            <person name="Hugenholtz P."/>
            <person name="Kyrpides N.C."/>
            <person name="Klenk H.P."/>
        </authorList>
    </citation>
    <scope>NUCLEOTIDE SEQUENCE [LARGE SCALE GENOMIC DNA]</scope>
    <source>
        <strain evidence="7 8">DSM 12260</strain>
    </source>
</reference>
<dbReference type="SMART" id="SM00267">
    <property type="entry name" value="GGDEF"/>
    <property type="match status" value="1"/>
</dbReference>
<dbReference type="InterPro" id="IPR003660">
    <property type="entry name" value="HAMP_dom"/>
</dbReference>
<dbReference type="PANTHER" id="PTHR46663:SF3">
    <property type="entry name" value="SLL0267 PROTEIN"/>
    <property type="match status" value="1"/>
</dbReference>
<name>E3CZ21_9BACT</name>
<evidence type="ECO:0000259" key="6">
    <source>
        <dbReference type="PROSITE" id="PS50887"/>
    </source>
</evidence>
<dbReference type="RefSeq" id="WP_006299941.1">
    <property type="nucleotide sequence ID" value="NZ_CM001022.1"/>
</dbReference>
<organism evidence="7 8">
    <name type="scientific">Aminomonas paucivorans DSM 12260</name>
    <dbReference type="NCBI Taxonomy" id="584708"/>
    <lineage>
        <taxon>Bacteria</taxon>
        <taxon>Thermotogati</taxon>
        <taxon>Synergistota</taxon>
        <taxon>Synergistia</taxon>
        <taxon>Synergistales</taxon>
        <taxon>Synergistaceae</taxon>
        <taxon>Aminomonas</taxon>
    </lineage>
</organism>
<protein>
    <submittedName>
        <fullName evidence="7">Diguanylate cyclase with PAS/PAC sensor</fullName>
    </submittedName>
</protein>
<proteinExistence type="predicted"/>
<accession>E3CZ21</accession>
<gene>
    <name evidence="7" type="ORF">Apau_0359</name>
</gene>
<dbReference type="CDD" id="cd00130">
    <property type="entry name" value="PAS"/>
    <property type="match status" value="2"/>
</dbReference>
<feature type="domain" description="PAC" evidence="4">
    <location>
        <begin position="425"/>
        <end position="477"/>
    </location>
</feature>
<evidence type="ECO:0000256" key="2">
    <source>
        <dbReference type="SAM" id="Phobius"/>
    </source>
</evidence>
<evidence type="ECO:0000259" key="3">
    <source>
        <dbReference type="PROSITE" id="PS50112"/>
    </source>
</evidence>
<dbReference type="SMART" id="SM00086">
    <property type="entry name" value="PAC"/>
    <property type="match status" value="2"/>
</dbReference>
<dbReference type="PROSITE" id="PS50885">
    <property type="entry name" value="HAMP"/>
    <property type="match status" value="1"/>
</dbReference>
<dbReference type="CDD" id="cd01949">
    <property type="entry name" value="GGDEF"/>
    <property type="match status" value="1"/>
</dbReference>
<feature type="domain" description="PAS" evidence="3">
    <location>
        <begin position="474"/>
        <end position="531"/>
    </location>
</feature>
<dbReference type="EMBL" id="CM001022">
    <property type="protein sequence ID" value="EFQ22794.1"/>
    <property type="molecule type" value="Genomic_DNA"/>
</dbReference>
<dbReference type="InterPro" id="IPR043128">
    <property type="entry name" value="Rev_trsase/Diguanyl_cyclase"/>
</dbReference>
<sequence length="786" mass="87782">MKSRSLQGVLAGAFFLMILLPLAGVTFWGGRVLRSHLGGFGDREVMVLARSIAEEAGVYLQGPERFLALLSQTLSQGDGSSADLERRLGEQVEATGYFHRVLLLDPRGRVVLSSPKNRDLVGIDYSRQPFFLPEARAPYWTSPQMDPETGDLVVALGVPWPGGVVVGLVSLQWLGERLERISREGGVDLILQDRQGGVVFRSGAPEGSLRGPVERGDRGPLRLARPFDREEDGVLYRCGSAEVPGVGWRATVCRSMADLMAPTRRMERILEFLLLGGLALAIGVAWGILRWVRRPLRRLERLSQSLAEGKVPEDLKSPQEGFREIAQVERAFEAMVQAIHRREEALRVSEERYALAMKGSNEGLWDWDILEGRLYVSPRWKEILGLDPEEPMDRMAQWEARIYPEDRDEVVASLSAAMAQEEIQYDQTFRMRHGDGEDRWVRCRGVARYDGEGNPVRMAGSMGEVTGQVETEKQLRLAASVFENAQEGILVADREGTILSVNRALCGMTGYAPEELRGQNPRILKSGVHDDAFYKTLWDAILNQGSWQGEIWNRHKDGRVYPEWLTISAVRDYTGRILNFVGITRDLTERKRYEERIAHEATHDALTGLPNRRHFLESLQHHLALADRAGDLLGVLFMDLDGFKGINDTLGHDVGDRLLCAVAERLQHCVRASDLVARMGGDEFTFLLPQLHGREDMKGVAGKILLAFREPFALGKDTVRVSASIGGALFPLDDRDLQGLLKLADMAMYRTKERGRNGFTGAEELLGREQEAGRGVRTDEDPGSGR</sequence>
<dbReference type="HOGENOM" id="CLU_356691_0_0_0"/>
<keyword evidence="8" id="KW-1185">Reference proteome</keyword>
<feature type="region of interest" description="Disordered" evidence="1">
    <location>
        <begin position="759"/>
        <end position="786"/>
    </location>
</feature>
<dbReference type="InterPro" id="IPR035965">
    <property type="entry name" value="PAS-like_dom_sf"/>
</dbReference>